<dbReference type="Pfam" id="PF00126">
    <property type="entry name" value="HTH_1"/>
    <property type="match status" value="1"/>
</dbReference>
<dbReference type="RefSeq" id="WP_005304278.1">
    <property type="nucleotide sequence ID" value="NZ_CP018298.1"/>
</dbReference>
<dbReference type="InterPro" id="IPR005119">
    <property type="entry name" value="LysR_subst-bd"/>
</dbReference>
<dbReference type="Gene3D" id="3.40.190.10">
    <property type="entry name" value="Periplasmic binding protein-like II"/>
    <property type="match status" value="2"/>
</dbReference>
<dbReference type="SUPFAM" id="SSF53850">
    <property type="entry name" value="Periplasmic binding protein-like II"/>
    <property type="match status" value="1"/>
</dbReference>
<proteinExistence type="inferred from homology"/>
<accession>A0A2T3QEM2</accession>
<dbReference type="SUPFAM" id="SSF46785">
    <property type="entry name" value="Winged helix' DNA-binding domain"/>
    <property type="match status" value="1"/>
</dbReference>
<dbReference type="GO" id="GO:0003700">
    <property type="term" value="F:DNA-binding transcription factor activity"/>
    <property type="evidence" value="ECO:0007669"/>
    <property type="project" value="InterPro"/>
</dbReference>
<dbReference type="FunFam" id="1.10.10.10:FF:000038">
    <property type="entry name" value="Glycine cleavage system transcriptional activator"/>
    <property type="match status" value="1"/>
</dbReference>
<dbReference type="Proteomes" id="UP000251647">
    <property type="component" value="Unassembled WGS sequence"/>
</dbReference>
<keyword evidence="2" id="KW-0805">Transcription regulation</keyword>
<evidence type="ECO:0000256" key="1">
    <source>
        <dbReference type="ARBA" id="ARBA00009437"/>
    </source>
</evidence>
<dbReference type="OrthoDB" id="5526340at2"/>
<dbReference type="InterPro" id="IPR036390">
    <property type="entry name" value="WH_DNA-bd_sf"/>
</dbReference>
<dbReference type="AlphaFoldDB" id="A0A2T3QEM2"/>
<protein>
    <submittedName>
        <fullName evidence="5">Gcv operon activator</fullName>
    </submittedName>
</protein>
<sequence length="301" mass="34957">MKLPPLRAVQCFETVARLNSFSLAAQQLHITQSAVSHQVKQLEEYLGEELFIRQGRKLTLSSVGEQYFDEVSNSLQTISQASQRLREGEDGKIRLALYSSLAVKWLIPRLENLRQLHPEIDLSLNMMADEPEFSDRVADCFITAYPPKRNFVKEFLYDEHLYPFCSQQIWQQIKDKPLPDALWQHNLLSVSTIFLHGKPGQDWYEWCRLGGFELPAEVTMSHFSHMLLAAEAARYHQGITFLNDFFTTDQERQQYLIRIPMHDLPTGDSLYFVYKKSRAKQKGIQTLSRWLKAQCLQIGQS</sequence>
<dbReference type="GO" id="GO:0006351">
    <property type="term" value="P:DNA-templated transcription"/>
    <property type="evidence" value="ECO:0007669"/>
    <property type="project" value="TreeGrafter"/>
</dbReference>
<dbReference type="GO" id="GO:0043565">
    <property type="term" value="F:sequence-specific DNA binding"/>
    <property type="evidence" value="ECO:0007669"/>
    <property type="project" value="TreeGrafter"/>
</dbReference>
<comment type="similarity">
    <text evidence="1">Belongs to the LysR transcriptional regulatory family.</text>
</comment>
<dbReference type="InterPro" id="IPR058163">
    <property type="entry name" value="LysR-type_TF_proteobact-type"/>
</dbReference>
<organism evidence="5 6">
    <name type="scientific">Photobacterium damselae</name>
    <dbReference type="NCBI Taxonomy" id="38293"/>
    <lineage>
        <taxon>Bacteria</taxon>
        <taxon>Pseudomonadati</taxon>
        <taxon>Pseudomonadota</taxon>
        <taxon>Gammaproteobacteria</taxon>
        <taxon>Vibrionales</taxon>
        <taxon>Vibrionaceae</taxon>
        <taxon>Photobacterium</taxon>
    </lineage>
</organism>
<evidence type="ECO:0000313" key="6">
    <source>
        <dbReference type="Proteomes" id="UP000251647"/>
    </source>
</evidence>
<dbReference type="PANTHER" id="PTHR30537">
    <property type="entry name" value="HTH-TYPE TRANSCRIPTIONAL REGULATOR"/>
    <property type="match status" value="1"/>
</dbReference>
<gene>
    <name evidence="5" type="primary">gcvA_6</name>
    <name evidence="5" type="ORF">NCTC11647_03432</name>
</gene>
<name>A0A2T3QEM2_PHODM</name>
<reference evidence="5 6" key="1">
    <citation type="submission" date="2018-06" db="EMBL/GenBank/DDBJ databases">
        <authorList>
            <consortium name="Pathogen Informatics"/>
            <person name="Doyle S."/>
        </authorList>
    </citation>
    <scope>NUCLEOTIDE SEQUENCE [LARGE SCALE GENOMIC DNA]</scope>
    <source>
        <strain evidence="5 6">NCTC11647</strain>
    </source>
</reference>
<keyword evidence="3" id="KW-0238">DNA-binding</keyword>
<dbReference type="Pfam" id="PF03466">
    <property type="entry name" value="LysR_substrate"/>
    <property type="match status" value="1"/>
</dbReference>
<evidence type="ECO:0000313" key="5">
    <source>
        <dbReference type="EMBL" id="SPY44487.1"/>
    </source>
</evidence>
<evidence type="ECO:0000256" key="2">
    <source>
        <dbReference type="ARBA" id="ARBA00023015"/>
    </source>
</evidence>
<dbReference type="EMBL" id="UATL01000005">
    <property type="protein sequence ID" value="SPY44487.1"/>
    <property type="molecule type" value="Genomic_DNA"/>
</dbReference>
<evidence type="ECO:0000256" key="4">
    <source>
        <dbReference type="ARBA" id="ARBA00023163"/>
    </source>
</evidence>
<dbReference type="PANTHER" id="PTHR30537:SF26">
    <property type="entry name" value="GLYCINE CLEAVAGE SYSTEM TRANSCRIPTIONAL ACTIVATOR"/>
    <property type="match status" value="1"/>
</dbReference>
<evidence type="ECO:0000256" key="3">
    <source>
        <dbReference type="ARBA" id="ARBA00023125"/>
    </source>
</evidence>
<dbReference type="PROSITE" id="PS50931">
    <property type="entry name" value="HTH_LYSR"/>
    <property type="match status" value="1"/>
</dbReference>
<keyword evidence="4" id="KW-0804">Transcription</keyword>
<dbReference type="PRINTS" id="PR00039">
    <property type="entry name" value="HTHLYSR"/>
</dbReference>
<dbReference type="InterPro" id="IPR000847">
    <property type="entry name" value="LysR_HTH_N"/>
</dbReference>
<dbReference type="Gene3D" id="1.10.10.10">
    <property type="entry name" value="Winged helix-like DNA-binding domain superfamily/Winged helix DNA-binding domain"/>
    <property type="match status" value="1"/>
</dbReference>
<dbReference type="InterPro" id="IPR036388">
    <property type="entry name" value="WH-like_DNA-bd_sf"/>
</dbReference>